<evidence type="ECO:0000313" key="4">
    <source>
        <dbReference type="Proteomes" id="UP000663872"/>
    </source>
</evidence>
<dbReference type="InterPro" id="IPR006342">
    <property type="entry name" value="FkbM_mtfrase"/>
</dbReference>
<dbReference type="PANTHER" id="PTHR34203:SF13">
    <property type="entry name" value="EXPRESSED PROTEIN"/>
    <property type="match status" value="1"/>
</dbReference>
<feature type="domain" description="Methyltransferase FkbM" evidence="2">
    <location>
        <begin position="147"/>
        <end position="281"/>
    </location>
</feature>
<dbReference type="NCBIfam" id="TIGR01444">
    <property type="entry name" value="fkbM_fam"/>
    <property type="match status" value="1"/>
</dbReference>
<dbReference type="Pfam" id="PF05050">
    <property type="entry name" value="Methyltransf_21"/>
    <property type="match status" value="1"/>
</dbReference>
<sequence length="360" mass="40626">MPVLRRQRYNSVDTKSSILQSCLSFCKKRFNLILLLASALLAVVVLYNVCFIINFILTLRLFFSGRLNSTPETPIIFVGTTTASTSIETTTTTPSEVFVEMIDKFLSYKLATSKGEKPFIGEAQAKILDAIHLRDTCKDRRSTIVADVGANLGEFGLYATACGCSAHIFEPDKTMIKLMSSTITMNIFPTDAVRLYNNVVSDLPTNSTVDFTSSNAATTNSNSYKVQSVQLDDISWPSSIFLLKIDADSSELNVLRSGQRLFREKRVLHLILKYDTVKNDQSKKETLILYLRQTMKPKRVYIFHPTEEKLYGPLKAIHFNDLPKRKDEKRRVVGLYASFEKNVNKTPIKAEKYDADAFFG</sequence>
<evidence type="ECO:0000259" key="2">
    <source>
        <dbReference type="Pfam" id="PF05050"/>
    </source>
</evidence>
<dbReference type="Proteomes" id="UP000663872">
    <property type="component" value="Unassembled WGS sequence"/>
</dbReference>
<accession>A0A818FV01</accession>
<reference evidence="3" key="1">
    <citation type="submission" date="2021-02" db="EMBL/GenBank/DDBJ databases">
        <authorList>
            <person name="Nowell W R."/>
        </authorList>
    </citation>
    <scope>NUCLEOTIDE SEQUENCE</scope>
</reference>
<gene>
    <name evidence="3" type="ORF">GRG538_LOCUS16258</name>
</gene>
<evidence type="ECO:0000313" key="3">
    <source>
        <dbReference type="EMBL" id="CAF3479804.1"/>
    </source>
</evidence>
<keyword evidence="1" id="KW-1133">Transmembrane helix</keyword>
<evidence type="ECO:0000256" key="1">
    <source>
        <dbReference type="SAM" id="Phobius"/>
    </source>
</evidence>
<dbReference type="AlphaFoldDB" id="A0A818FV01"/>
<dbReference type="SUPFAM" id="SSF53335">
    <property type="entry name" value="S-adenosyl-L-methionine-dependent methyltransferases"/>
    <property type="match status" value="1"/>
</dbReference>
<keyword evidence="1" id="KW-0812">Transmembrane</keyword>
<dbReference type="PANTHER" id="PTHR34203">
    <property type="entry name" value="METHYLTRANSFERASE, FKBM FAMILY PROTEIN"/>
    <property type="match status" value="1"/>
</dbReference>
<dbReference type="InterPro" id="IPR052514">
    <property type="entry name" value="SAM-dependent_MTase"/>
</dbReference>
<organism evidence="3 4">
    <name type="scientific">Rotaria socialis</name>
    <dbReference type="NCBI Taxonomy" id="392032"/>
    <lineage>
        <taxon>Eukaryota</taxon>
        <taxon>Metazoa</taxon>
        <taxon>Spiralia</taxon>
        <taxon>Gnathifera</taxon>
        <taxon>Rotifera</taxon>
        <taxon>Eurotatoria</taxon>
        <taxon>Bdelloidea</taxon>
        <taxon>Philodinida</taxon>
        <taxon>Philodinidae</taxon>
        <taxon>Rotaria</taxon>
    </lineage>
</organism>
<keyword evidence="1" id="KW-0472">Membrane</keyword>
<feature type="transmembrane region" description="Helical" evidence="1">
    <location>
        <begin position="33"/>
        <end position="63"/>
    </location>
</feature>
<name>A0A818FV01_9BILA</name>
<protein>
    <recommendedName>
        <fullName evidence="2">Methyltransferase FkbM domain-containing protein</fullName>
    </recommendedName>
</protein>
<dbReference type="Gene3D" id="3.40.50.150">
    <property type="entry name" value="Vaccinia Virus protein VP39"/>
    <property type="match status" value="1"/>
</dbReference>
<proteinExistence type="predicted"/>
<comment type="caution">
    <text evidence="3">The sequence shown here is derived from an EMBL/GenBank/DDBJ whole genome shotgun (WGS) entry which is preliminary data.</text>
</comment>
<dbReference type="InterPro" id="IPR029063">
    <property type="entry name" value="SAM-dependent_MTases_sf"/>
</dbReference>
<dbReference type="EMBL" id="CAJNYT010002602">
    <property type="protein sequence ID" value="CAF3479804.1"/>
    <property type="molecule type" value="Genomic_DNA"/>
</dbReference>